<dbReference type="AlphaFoldDB" id="A0A5S9XI98"/>
<proteinExistence type="predicted"/>
<evidence type="ECO:0000313" key="3">
    <source>
        <dbReference type="Proteomes" id="UP000434276"/>
    </source>
</evidence>
<feature type="region of interest" description="Disordered" evidence="1">
    <location>
        <begin position="60"/>
        <end position="84"/>
    </location>
</feature>
<sequence>MILCKYEYSKEDLKACGRHYDESNKNDIFSPSWFKSKGEGHFKRDCPNSSGVRFLENCSEEGNSSSINSSQAETHRVYATKVKE</sequence>
<accession>A0A5S9XI98</accession>
<evidence type="ECO:0000256" key="1">
    <source>
        <dbReference type="SAM" id="MobiDB-lite"/>
    </source>
</evidence>
<dbReference type="OrthoDB" id="427960at2759"/>
<gene>
    <name evidence="2" type="ORF">C24_LOCUS14543</name>
</gene>
<dbReference type="EMBL" id="CACSHJ010000089">
    <property type="protein sequence ID" value="CAA0384354.1"/>
    <property type="molecule type" value="Genomic_DNA"/>
</dbReference>
<reference evidence="2 3" key="1">
    <citation type="submission" date="2019-12" db="EMBL/GenBank/DDBJ databases">
        <authorList>
            <person name="Jiao W.-B."/>
            <person name="Schneeberger K."/>
        </authorList>
    </citation>
    <scope>NUCLEOTIDE SEQUENCE [LARGE SCALE GENOMIC DNA]</scope>
    <source>
        <strain evidence="3">cv. C24</strain>
    </source>
</reference>
<feature type="compositionally biased region" description="Basic and acidic residues" evidence="1">
    <location>
        <begin position="73"/>
        <end position="84"/>
    </location>
</feature>
<dbReference type="Proteomes" id="UP000434276">
    <property type="component" value="Unassembled WGS sequence"/>
</dbReference>
<feature type="compositionally biased region" description="Low complexity" evidence="1">
    <location>
        <begin position="60"/>
        <end position="70"/>
    </location>
</feature>
<name>A0A5S9XI98_ARATH</name>
<protein>
    <submittedName>
        <fullName evidence="2">Uncharacterized protein</fullName>
    </submittedName>
</protein>
<evidence type="ECO:0000313" key="2">
    <source>
        <dbReference type="EMBL" id="CAA0384354.1"/>
    </source>
</evidence>
<organism evidence="2 3">
    <name type="scientific">Arabidopsis thaliana</name>
    <name type="common">Mouse-ear cress</name>
    <dbReference type="NCBI Taxonomy" id="3702"/>
    <lineage>
        <taxon>Eukaryota</taxon>
        <taxon>Viridiplantae</taxon>
        <taxon>Streptophyta</taxon>
        <taxon>Embryophyta</taxon>
        <taxon>Tracheophyta</taxon>
        <taxon>Spermatophyta</taxon>
        <taxon>Magnoliopsida</taxon>
        <taxon>eudicotyledons</taxon>
        <taxon>Gunneridae</taxon>
        <taxon>Pentapetalae</taxon>
        <taxon>rosids</taxon>
        <taxon>malvids</taxon>
        <taxon>Brassicales</taxon>
        <taxon>Brassicaceae</taxon>
        <taxon>Camelineae</taxon>
        <taxon>Arabidopsis</taxon>
    </lineage>
</organism>